<comment type="caution">
    <text evidence="1">The sequence shown here is derived from an EMBL/GenBank/DDBJ whole genome shotgun (WGS) entry which is preliminary data.</text>
</comment>
<name>X0T9D3_9ZZZZ</name>
<proteinExistence type="predicted"/>
<gene>
    <name evidence="1" type="ORF">S01H1_09458</name>
</gene>
<evidence type="ECO:0000313" key="1">
    <source>
        <dbReference type="EMBL" id="GAF83936.1"/>
    </source>
</evidence>
<dbReference type="Gene3D" id="3.30.420.130">
    <property type="entry name" value="Dinitrogenase iron-molybdenum cofactor biosynthesis domain"/>
    <property type="match status" value="1"/>
</dbReference>
<accession>X0T9D3</accession>
<reference evidence="1" key="1">
    <citation type="journal article" date="2014" name="Front. Microbiol.">
        <title>High frequency of phylogenetically diverse reductive dehalogenase-homologous genes in deep subseafloor sedimentary metagenomes.</title>
        <authorList>
            <person name="Kawai M."/>
            <person name="Futagami T."/>
            <person name="Toyoda A."/>
            <person name="Takaki Y."/>
            <person name="Nishi S."/>
            <person name="Hori S."/>
            <person name="Arai W."/>
            <person name="Tsubouchi T."/>
            <person name="Morono Y."/>
            <person name="Uchiyama I."/>
            <person name="Ito T."/>
            <person name="Fujiyama A."/>
            <person name="Inagaki F."/>
            <person name="Takami H."/>
        </authorList>
    </citation>
    <scope>NUCLEOTIDE SEQUENCE</scope>
    <source>
        <strain evidence="1">Expedition CK06-06</strain>
    </source>
</reference>
<organism evidence="1">
    <name type="scientific">marine sediment metagenome</name>
    <dbReference type="NCBI Taxonomy" id="412755"/>
    <lineage>
        <taxon>unclassified sequences</taxon>
        <taxon>metagenomes</taxon>
        <taxon>ecological metagenomes</taxon>
    </lineage>
</organism>
<dbReference type="EMBL" id="BARS01004832">
    <property type="protein sequence ID" value="GAF83936.1"/>
    <property type="molecule type" value="Genomic_DNA"/>
</dbReference>
<dbReference type="SUPFAM" id="SSF53146">
    <property type="entry name" value="Nitrogenase accessory factor-like"/>
    <property type="match status" value="1"/>
</dbReference>
<protein>
    <recommendedName>
        <fullName evidence="2">Dinitrogenase iron-molybdenum cofactor biosynthesis domain-containing protein</fullName>
    </recommendedName>
</protein>
<sequence>MRVAVASCRERVCQRLDCADELVVFDVRDSRAHDRQDLDLREWPAHGRSARIVRLEIDRLICGAVSSFDEAGLDNSKVRLISGVTGPIEAVITAVVSGAIASGQSYWEEQLDARRRDA</sequence>
<dbReference type="AlphaFoldDB" id="X0T9D3"/>
<dbReference type="InterPro" id="IPR036105">
    <property type="entry name" value="DiNase_FeMo-co_biosyn_sf"/>
</dbReference>
<evidence type="ECO:0008006" key="2">
    <source>
        <dbReference type="Google" id="ProtNLM"/>
    </source>
</evidence>